<evidence type="ECO:0000256" key="6">
    <source>
        <dbReference type="ARBA" id="ARBA00023295"/>
    </source>
</evidence>
<dbReference type="PROSITE" id="PS50007">
    <property type="entry name" value="PIPLC_X_DOMAIN"/>
    <property type="match status" value="1"/>
</dbReference>
<proteinExistence type="inferred from homology"/>
<sequence length="587" mass="68726">MKLHNLVLGLLVKVILDNVNVLFNELKKLQLKIQLPTFGAKQPKPIDNKQNALQLAQQLYFNEKFLRVVKLANQNVDSKSIVDRATKRPVEQVFRALHALDETNLGQIEKFIDDYLHEPGVEIVAAKLTDWSEEPAFVRSLHNQQLIAFAKSLNNQWVDLYKQFDSRLLPNNCVSSHLPMKYPFVVPGGRFIEIYYWDTYWTIEGLLVCGMLQTVRHSIENFVEFIKKFGFIPNGSRVYYLNRSQPPYFSQMVMRYYDFCMQSTELSKEQKDEVRKFVLGEALECMLKEHQFWMKNRSVDVRISDRRCCKLNVFRANTTGPRPESYFEDLHTAKHMDSSEQKEKLYLDIATAAESGIDFSSRWFKDPMNMNTIQTSDLIPVDLNAVMYKTELIISDLSRLSGDLETARKFKMCSLKRKFAINKVLWSADMNCWADFNFRTNQFTDHFYVSNLSPLWFDIKPPNNLKETDLIELHLTSSIDSYHGVPYSFIKSSQQWDFPNIWAPNQHNLIEFIHKFDHELALKLARKFFSSIYKGWESSRAFYEKYNAHTPGERGHGGEYQVQSGFGWTNGVIFKLIELFKDDIFEY</sequence>
<dbReference type="PRINTS" id="PR00744">
    <property type="entry name" value="GLHYDRLASE37"/>
</dbReference>
<evidence type="ECO:0000256" key="8">
    <source>
        <dbReference type="SAM" id="SignalP"/>
    </source>
</evidence>
<dbReference type="GO" id="GO:0005993">
    <property type="term" value="P:trehalose catabolic process"/>
    <property type="evidence" value="ECO:0007669"/>
    <property type="project" value="TreeGrafter"/>
</dbReference>
<feature type="signal peptide" evidence="8">
    <location>
        <begin position="1"/>
        <end position="17"/>
    </location>
</feature>
<evidence type="ECO:0000256" key="3">
    <source>
        <dbReference type="ARBA" id="ARBA00012757"/>
    </source>
</evidence>
<dbReference type="AlphaFoldDB" id="A0A3M7QFZ9"/>
<dbReference type="PANTHER" id="PTHR23403:SF1">
    <property type="entry name" value="TREHALASE"/>
    <property type="match status" value="1"/>
</dbReference>
<evidence type="ECO:0000256" key="1">
    <source>
        <dbReference type="ARBA" id="ARBA00001576"/>
    </source>
</evidence>
<evidence type="ECO:0000256" key="5">
    <source>
        <dbReference type="ARBA" id="ARBA00022801"/>
    </source>
</evidence>
<evidence type="ECO:0000256" key="7">
    <source>
        <dbReference type="RuleBase" id="RU361180"/>
    </source>
</evidence>
<reference evidence="9 10" key="1">
    <citation type="journal article" date="2018" name="Sci. Rep.">
        <title>Genomic signatures of local adaptation to the degree of environmental predictability in rotifers.</title>
        <authorList>
            <person name="Franch-Gras L."/>
            <person name="Hahn C."/>
            <person name="Garcia-Roger E.M."/>
            <person name="Carmona M.J."/>
            <person name="Serra M."/>
            <person name="Gomez A."/>
        </authorList>
    </citation>
    <scope>NUCLEOTIDE SEQUENCE [LARGE SCALE GENOMIC DNA]</scope>
    <source>
        <strain evidence="9">HYR1</strain>
    </source>
</reference>
<comment type="caution">
    <text evidence="9">The sequence shown here is derived from an EMBL/GenBank/DDBJ whole genome shotgun (WGS) entry which is preliminary data.</text>
</comment>
<dbReference type="InterPro" id="IPR008928">
    <property type="entry name" value="6-hairpin_glycosidase_sf"/>
</dbReference>
<protein>
    <recommendedName>
        <fullName evidence="4 7">Trehalase</fullName>
        <ecNumber evidence="3 7">3.2.1.28</ecNumber>
    </recommendedName>
    <alternativeName>
        <fullName evidence="7">Alpha-trehalose glucohydrolase</fullName>
    </alternativeName>
</protein>
<evidence type="ECO:0000313" key="10">
    <source>
        <dbReference type="Proteomes" id="UP000276133"/>
    </source>
</evidence>
<keyword evidence="6 7" id="KW-0326">Glycosidase</keyword>
<accession>A0A3M7QFZ9</accession>
<evidence type="ECO:0000256" key="2">
    <source>
        <dbReference type="ARBA" id="ARBA00005615"/>
    </source>
</evidence>
<dbReference type="OrthoDB" id="3542292at2759"/>
<dbReference type="STRING" id="10195.A0A3M7QFZ9"/>
<dbReference type="InterPro" id="IPR001661">
    <property type="entry name" value="Glyco_hydro_37"/>
</dbReference>
<dbReference type="EMBL" id="REGN01006352">
    <property type="protein sequence ID" value="RNA09885.1"/>
    <property type="molecule type" value="Genomic_DNA"/>
</dbReference>
<dbReference type="SUPFAM" id="SSF48208">
    <property type="entry name" value="Six-hairpin glycosidases"/>
    <property type="match status" value="1"/>
</dbReference>
<dbReference type="Proteomes" id="UP000276133">
    <property type="component" value="Unassembled WGS sequence"/>
</dbReference>
<dbReference type="InterPro" id="IPR012341">
    <property type="entry name" value="6hp_glycosidase-like_sf"/>
</dbReference>
<dbReference type="GO" id="GO:0004555">
    <property type="term" value="F:alpha,alpha-trehalase activity"/>
    <property type="evidence" value="ECO:0007669"/>
    <property type="project" value="UniProtKB-EC"/>
</dbReference>
<comment type="similarity">
    <text evidence="2 7">Belongs to the glycosyl hydrolase 37 family.</text>
</comment>
<organism evidence="9 10">
    <name type="scientific">Brachionus plicatilis</name>
    <name type="common">Marine rotifer</name>
    <name type="synonym">Brachionus muelleri</name>
    <dbReference type="NCBI Taxonomy" id="10195"/>
    <lineage>
        <taxon>Eukaryota</taxon>
        <taxon>Metazoa</taxon>
        <taxon>Spiralia</taxon>
        <taxon>Gnathifera</taxon>
        <taxon>Rotifera</taxon>
        <taxon>Eurotatoria</taxon>
        <taxon>Monogononta</taxon>
        <taxon>Pseudotrocha</taxon>
        <taxon>Ploima</taxon>
        <taxon>Brachionidae</taxon>
        <taxon>Brachionus</taxon>
    </lineage>
</organism>
<comment type="catalytic activity">
    <reaction evidence="1 7">
        <text>alpha,alpha-trehalose + H2O = alpha-D-glucose + beta-D-glucose</text>
        <dbReference type="Rhea" id="RHEA:32675"/>
        <dbReference type="ChEBI" id="CHEBI:15377"/>
        <dbReference type="ChEBI" id="CHEBI:15903"/>
        <dbReference type="ChEBI" id="CHEBI:16551"/>
        <dbReference type="ChEBI" id="CHEBI:17925"/>
        <dbReference type="EC" id="3.2.1.28"/>
    </reaction>
</comment>
<dbReference type="Gene3D" id="1.50.10.10">
    <property type="match status" value="1"/>
</dbReference>
<dbReference type="Pfam" id="PF01204">
    <property type="entry name" value="Trehalase"/>
    <property type="match status" value="1"/>
</dbReference>
<dbReference type="InterPro" id="IPR018232">
    <property type="entry name" value="Glyco_hydro_37_CS"/>
</dbReference>
<keyword evidence="8" id="KW-0732">Signal</keyword>
<feature type="chain" id="PRO_5018136073" description="Trehalase" evidence="8">
    <location>
        <begin position="18"/>
        <end position="587"/>
    </location>
</feature>
<keyword evidence="5 7" id="KW-0378">Hydrolase</keyword>
<keyword evidence="10" id="KW-1185">Reference proteome</keyword>
<name>A0A3M7QFZ9_BRAPC</name>
<dbReference type="PANTHER" id="PTHR23403">
    <property type="entry name" value="TREHALASE"/>
    <property type="match status" value="1"/>
</dbReference>
<gene>
    <name evidence="9" type="ORF">BpHYR1_034014</name>
</gene>
<evidence type="ECO:0000256" key="4">
    <source>
        <dbReference type="ARBA" id="ARBA00019905"/>
    </source>
</evidence>
<dbReference type="EC" id="3.2.1.28" evidence="3 7"/>
<evidence type="ECO:0000313" key="9">
    <source>
        <dbReference type="EMBL" id="RNA09885.1"/>
    </source>
</evidence>
<dbReference type="PROSITE" id="PS00927">
    <property type="entry name" value="TREHALASE_1"/>
    <property type="match status" value="1"/>
</dbReference>